<dbReference type="RefSeq" id="WP_090841344.1">
    <property type="nucleotide sequence ID" value="NZ_FNIL01000002.1"/>
</dbReference>
<name>A0A1H0CKH1_9BACI</name>
<keyword evidence="2 3" id="KW-0378">Hydrolase</keyword>
<dbReference type="STRING" id="745820.SAMN04488053_102136"/>
<organism evidence="5 6">
    <name type="scientific">Alkalicoccus daliensis</name>
    <dbReference type="NCBI Taxonomy" id="745820"/>
    <lineage>
        <taxon>Bacteria</taxon>
        <taxon>Bacillati</taxon>
        <taxon>Bacillota</taxon>
        <taxon>Bacilli</taxon>
        <taxon>Bacillales</taxon>
        <taxon>Bacillaceae</taxon>
        <taxon>Alkalicoccus</taxon>
    </lineage>
</organism>
<accession>A0A1H0CKH1</accession>
<dbReference type="PANTHER" id="PTHR43046">
    <property type="entry name" value="GDP-MANNOSE MANNOSYL HYDROLASE"/>
    <property type="match status" value="1"/>
</dbReference>
<dbReference type="SUPFAM" id="SSF55811">
    <property type="entry name" value="Nudix"/>
    <property type="match status" value="1"/>
</dbReference>
<dbReference type="InterPro" id="IPR020084">
    <property type="entry name" value="NUDIX_hydrolase_CS"/>
</dbReference>
<dbReference type="OrthoDB" id="9787476at2"/>
<dbReference type="InterPro" id="IPR020476">
    <property type="entry name" value="Nudix_hydrolase"/>
</dbReference>
<dbReference type="InterPro" id="IPR015797">
    <property type="entry name" value="NUDIX_hydrolase-like_dom_sf"/>
</dbReference>
<dbReference type="Gene3D" id="3.90.79.10">
    <property type="entry name" value="Nucleoside Triphosphate Pyrophosphohydrolase"/>
    <property type="match status" value="1"/>
</dbReference>
<dbReference type="GO" id="GO:0016787">
    <property type="term" value="F:hydrolase activity"/>
    <property type="evidence" value="ECO:0007669"/>
    <property type="project" value="UniProtKB-KW"/>
</dbReference>
<evidence type="ECO:0000256" key="2">
    <source>
        <dbReference type="ARBA" id="ARBA00022801"/>
    </source>
</evidence>
<dbReference type="PROSITE" id="PS51462">
    <property type="entry name" value="NUDIX"/>
    <property type="match status" value="1"/>
</dbReference>
<dbReference type="PRINTS" id="PR00502">
    <property type="entry name" value="NUDIXFAMILY"/>
</dbReference>
<dbReference type="Pfam" id="PF00293">
    <property type="entry name" value="NUDIX"/>
    <property type="match status" value="1"/>
</dbReference>
<dbReference type="CDD" id="cd04677">
    <property type="entry name" value="NUDIX_Hydrolase"/>
    <property type="match status" value="1"/>
</dbReference>
<dbReference type="InterPro" id="IPR000086">
    <property type="entry name" value="NUDIX_hydrolase_dom"/>
</dbReference>
<proteinExistence type="inferred from homology"/>
<feature type="domain" description="Nudix hydrolase" evidence="4">
    <location>
        <begin position="15"/>
        <end position="149"/>
    </location>
</feature>
<reference evidence="6" key="1">
    <citation type="submission" date="2016-10" db="EMBL/GenBank/DDBJ databases">
        <authorList>
            <person name="Varghese N."/>
            <person name="Submissions S."/>
        </authorList>
    </citation>
    <scope>NUCLEOTIDE SEQUENCE [LARGE SCALE GENOMIC DNA]</scope>
    <source>
        <strain evidence="6">CGMCC 1.10369</strain>
    </source>
</reference>
<dbReference type="EMBL" id="FNIL01000002">
    <property type="protein sequence ID" value="SDN58366.1"/>
    <property type="molecule type" value="Genomic_DNA"/>
</dbReference>
<gene>
    <name evidence="5" type="ORF">SAMN04488053_102136</name>
</gene>
<evidence type="ECO:0000313" key="5">
    <source>
        <dbReference type="EMBL" id="SDN58366.1"/>
    </source>
</evidence>
<evidence type="ECO:0000313" key="6">
    <source>
        <dbReference type="Proteomes" id="UP000198778"/>
    </source>
</evidence>
<keyword evidence="6" id="KW-1185">Reference proteome</keyword>
<protein>
    <submittedName>
        <fullName evidence="5">ADP-ribose pyrophosphatase YjhB, NUDIX family</fullName>
    </submittedName>
</protein>
<sequence length="158" mass="17901">MSYFENMRKHVGKEPLLLPGAAVIIHTAENDILLQKRNDGHWGLPGGLMELGESYLETALRETEEETGVKLPEEEMHLFGVFSGKDYYVEAPNGDPYYAVTGLYTCKDPGQPLNDADEETLELRYFPITALPQELRPSHKHFLALFDKHGEQRGLLDK</sequence>
<dbReference type="PROSITE" id="PS00893">
    <property type="entry name" value="NUDIX_BOX"/>
    <property type="match status" value="1"/>
</dbReference>
<evidence type="ECO:0000256" key="1">
    <source>
        <dbReference type="ARBA" id="ARBA00001946"/>
    </source>
</evidence>
<evidence type="ECO:0000259" key="4">
    <source>
        <dbReference type="PROSITE" id="PS51462"/>
    </source>
</evidence>
<comment type="cofactor">
    <cofactor evidence="1">
        <name>Mg(2+)</name>
        <dbReference type="ChEBI" id="CHEBI:18420"/>
    </cofactor>
</comment>
<dbReference type="Proteomes" id="UP000198778">
    <property type="component" value="Unassembled WGS sequence"/>
</dbReference>
<dbReference type="AlphaFoldDB" id="A0A1H0CKH1"/>
<dbReference type="PANTHER" id="PTHR43046:SF2">
    <property type="entry name" value="8-OXO-DGTP DIPHOSPHATASE-RELATED"/>
    <property type="match status" value="1"/>
</dbReference>
<comment type="similarity">
    <text evidence="3">Belongs to the Nudix hydrolase family.</text>
</comment>
<evidence type="ECO:0000256" key="3">
    <source>
        <dbReference type="RuleBase" id="RU003476"/>
    </source>
</evidence>